<dbReference type="InterPro" id="IPR000792">
    <property type="entry name" value="Tscrpt_reg_LuxR_C"/>
</dbReference>
<comment type="caution">
    <text evidence="5">The sequence shown here is derived from an EMBL/GenBank/DDBJ whole genome shotgun (WGS) entry which is preliminary data.</text>
</comment>
<protein>
    <submittedName>
        <fullName evidence="5">DNA-binding response regulator</fullName>
    </submittedName>
</protein>
<evidence type="ECO:0000313" key="5">
    <source>
        <dbReference type="EMBL" id="MBJ8339946.1"/>
    </source>
</evidence>
<gene>
    <name evidence="5" type="ORF">JGU71_13700</name>
</gene>
<dbReference type="SUPFAM" id="SSF48452">
    <property type="entry name" value="TPR-like"/>
    <property type="match status" value="2"/>
</dbReference>
<dbReference type="InterPro" id="IPR011990">
    <property type="entry name" value="TPR-like_helical_dom_sf"/>
</dbReference>
<dbReference type="PANTHER" id="PTHR44688">
    <property type="entry name" value="DNA-BINDING TRANSCRIPTIONAL ACTIVATOR DEVR_DOSR"/>
    <property type="match status" value="1"/>
</dbReference>
<dbReference type="SUPFAM" id="SSF46894">
    <property type="entry name" value="C-terminal effector domain of the bipartite response regulators"/>
    <property type="match status" value="1"/>
</dbReference>
<evidence type="ECO:0000256" key="1">
    <source>
        <dbReference type="ARBA" id="ARBA00023015"/>
    </source>
</evidence>
<dbReference type="EMBL" id="JAEMNV010000004">
    <property type="protein sequence ID" value="MBJ8339946.1"/>
    <property type="molecule type" value="Genomic_DNA"/>
</dbReference>
<evidence type="ECO:0000256" key="3">
    <source>
        <dbReference type="ARBA" id="ARBA00023163"/>
    </source>
</evidence>
<dbReference type="InterPro" id="IPR036388">
    <property type="entry name" value="WH-like_DNA-bd_sf"/>
</dbReference>
<dbReference type="RefSeq" id="WP_199704718.1">
    <property type="nucleotide sequence ID" value="NZ_JAEMNV010000004.1"/>
</dbReference>
<evidence type="ECO:0000256" key="2">
    <source>
        <dbReference type="ARBA" id="ARBA00023125"/>
    </source>
</evidence>
<dbReference type="GO" id="GO:0006355">
    <property type="term" value="P:regulation of DNA-templated transcription"/>
    <property type="evidence" value="ECO:0007669"/>
    <property type="project" value="InterPro"/>
</dbReference>
<dbReference type="CDD" id="cd06170">
    <property type="entry name" value="LuxR_C_like"/>
    <property type="match status" value="1"/>
</dbReference>
<dbReference type="Gene3D" id="1.10.10.10">
    <property type="entry name" value="Winged helix-like DNA-binding domain superfamily/Winged helix DNA-binding domain"/>
    <property type="match status" value="1"/>
</dbReference>
<dbReference type="AlphaFoldDB" id="A0A934U3Y3"/>
<feature type="domain" description="HTH luxR-type" evidence="4">
    <location>
        <begin position="483"/>
        <end position="548"/>
    </location>
</feature>
<dbReference type="PROSITE" id="PS00622">
    <property type="entry name" value="HTH_LUXR_1"/>
    <property type="match status" value="1"/>
</dbReference>
<dbReference type="Pfam" id="PF00196">
    <property type="entry name" value="GerE"/>
    <property type="match status" value="1"/>
</dbReference>
<proteinExistence type="predicted"/>
<dbReference type="Gene3D" id="1.25.40.10">
    <property type="entry name" value="Tetratricopeptide repeat domain"/>
    <property type="match status" value="1"/>
</dbReference>
<accession>A0A934U3Y3</accession>
<evidence type="ECO:0000313" key="6">
    <source>
        <dbReference type="Proteomes" id="UP000655868"/>
    </source>
</evidence>
<keyword evidence="3" id="KW-0804">Transcription</keyword>
<dbReference type="PRINTS" id="PR00038">
    <property type="entry name" value="HTHLUXR"/>
</dbReference>
<dbReference type="PROSITE" id="PS50043">
    <property type="entry name" value="HTH_LUXR_2"/>
    <property type="match status" value="1"/>
</dbReference>
<dbReference type="PANTHER" id="PTHR44688:SF16">
    <property type="entry name" value="DNA-BINDING TRANSCRIPTIONAL ACTIVATOR DEVR_DOSR"/>
    <property type="match status" value="1"/>
</dbReference>
<keyword evidence="6" id="KW-1185">Reference proteome</keyword>
<sequence length="555" mass="59275">MVEIVDQTPPDRALVDKPLDVHAVGDWQATYDWFVAGKTNGELSGADLVALAEAAWWLGKIDESLDAFTRAHRIFVDVGQTADAAMAAFYLGLHTGLRGDVSKGAGWMRRCYHLLDEIPECAAHGFPLYLETAQALGRGDTDTAMASATRMHTLGRTLANTDLVAVGVLCEGKTLVALGQLDEGLALLDEAMLMVSTGEVTPFWSGAIYCHVMSVCHELTDLRRASEVTKSATQWCSPLPDANLYPGICRVHRAQVLQLHGSWDDAMTEALRAHADTVNVNSGVASDARYEVAEILRLRGDLAGAEESLRAAHELGADPQPGLALIRLAQGNTEAAASSIRTALADEHLSRSARSRLHLAQLEIAFAAGDLDTARRASAALTEAAQTHSGSGLAAAATRARGAVLLAEGKAVTALPVLRTACRQWQQLEAPYETARTRLLLAETYRGLGDDDAVALELDAAATVFERLGALPDIQRVAALRGASTAPGGLSTREIEVLRLIAAGNSNREIATALFLSERTVHRHVANVFTKLGVTSRSAATAYAFENGIVDPRRR</sequence>
<keyword evidence="1" id="KW-0805">Transcription regulation</keyword>
<evidence type="ECO:0000259" key="4">
    <source>
        <dbReference type="PROSITE" id="PS50043"/>
    </source>
</evidence>
<organism evidence="5 6">
    <name type="scientific">Antrihabitans stalagmiti</name>
    <dbReference type="NCBI Taxonomy" id="2799499"/>
    <lineage>
        <taxon>Bacteria</taxon>
        <taxon>Bacillati</taxon>
        <taxon>Actinomycetota</taxon>
        <taxon>Actinomycetes</taxon>
        <taxon>Mycobacteriales</taxon>
        <taxon>Nocardiaceae</taxon>
        <taxon>Antrihabitans</taxon>
    </lineage>
</organism>
<dbReference type="SMART" id="SM00421">
    <property type="entry name" value="HTH_LUXR"/>
    <property type="match status" value="1"/>
</dbReference>
<dbReference type="GO" id="GO:0003677">
    <property type="term" value="F:DNA binding"/>
    <property type="evidence" value="ECO:0007669"/>
    <property type="project" value="UniProtKB-KW"/>
</dbReference>
<dbReference type="InterPro" id="IPR016032">
    <property type="entry name" value="Sig_transdc_resp-reg_C-effctor"/>
</dbReference>
<name>A0A934U3Y3_9NOCA</name>
<dbReference type="Proteomes" id="UP000655868">
    <property type="component" value="Unassembled WGS sequence"/>
</dbReference>
<keyword evidence="2 5" id="KW-0238">DNA-binding</keyword>
<reference evidence="5" key="1">
    <citation type="submission" date="2020-12" db="EMBL/GenBank/DDBJ databases">
        <title>Antrihabitans popcorni sp. nov. and Antrihabitans auranticaus sp. nov., isolated from a larva cave.</title>
        <authorList>
            <person name="Lee S.D."/>
            <person name="Kim I.S."/>
        </authorList>
    </citation>
    <scope>NUCLEOTIDE SEQUENCE</scope>
    <source>
        <strain evidence="5">YC3-6</strain>
    </source>
</reference>